<evidence type="ECO:0000313" key="2">
    <source>
        <dbReference type="Proteomes" id="UP000761534"/>
    </source>
</evidence>
<dbReference type="OrthoDB" id="4080562at2759"/>
<evidence type="ECO:0008006" key="3">
    <source>
        <dbReference type="Google" id="ProtNLM"/>
    </source>
</evidence>
<dbReference type="Proteomes" id="UP000761534">
    <property type="component" value="Unassembled WGS sequence"/>
</dbReference>
<comment type="caution">
    <text evidence="1">The sequence shown here is derived from an EMBL/GenBank/DDBJ whole genome shotgun (WGS) entry which is preliminary data.</text>
</comment>
<keyword evidence="2" id="KW-1185">Reference proteome</keyword>
<gene>
    <name evidence="1" type="ORF">TRICI_006738</name>
</gene>
<dbReference type="AlphaFoldDB" id="A0A642UL31"/>
<evidence type="ECO:0000313" key="1">
    <source>
        <dbReference type="EMBL" id="KAA8897394.1"/>
    </source>
</evidence>
<accession>A0A642UL31</accession>
<sequence>MQMLSRRAFSTKAFTVINPSKYSLSSFLSHSSLRPHVSLENFASELVVASPQHADELASYVTNGTGNGNGRQVIGLVSDRVPLGGQRNGFSFLLSSERFKLSDAIELDKKLEHSDNTARRNPRGLYVGVANWAPSNSFFSLEIGKSTNLILPIANTLFNNGKEATMLYNSPGEQLSGSFLTSLKASIPGDQSPEPLFYAPLAPVETEKLTITSCKDNMIKLVNDKAAASYLENAEELKQGDPSTQINRKVFAFVHSPNERHPRRYQVIAGGGGGWSPRATMLVLEPHATPRKGDSITFSYTISEDNDFKRDLPSIQTSQTLQIVFEACKKLESLNESTQITYPADHVLENTFGAGSEEGFLLNDHKYAVENELVVLK</sequence>
<proteinExistence type="predicted"/>
<reference evidence="1" key="1">
    <citation type="journal article" date="2019" name="G3 (Bethesda)">
        <title>Genome Assemblies of Two Rare Opportunistic Yeast Pathogens: Diutina rugosa (syn. Candida rugosa) and Trichomonascus ciferrii (syn. Candida ciferrii).</title>
        <authorList>
            <person name="Mixao V."/>
            <person name="Saus E."/>
            <person name="Hansen A.P."/>
            <person name="Lass-Florl C."/>
            <person name="Gabaldon T."/>
        </authorList>
    </citation>
    <scope>NUCLEOTIDE SEQUENCE</scope>
    <source>
        <strain evidence="1">CBS 4856</strain>
    </source>
</reference>
<dbReference type="VEuPathDB" id="FungiDB:TRICI_006738"/>
<dbReference type="EMBL" id="SWFS01000566">
    <property type="protein sequence ID" value="KAA8897394.1"/>
    <property type="molecule type" value="Genomic_DNA"/>
</dbReference>
<protein>
    <recommendedName>
        <fullName evidence="3">FIST domain-containing protein</fullName>
    </recommendedName>
</protein>
<organism evidence="1 2">
    <name type="scientific">Trichomonascus ciferrii</name>
    <dbReference type="NCBI Taxonomy" id="44093"/>
    <lineage>
        <taxon>Eukaryota</taxon>
        <taxon>Fungi</taxon>
        <taxon>Dikarya</taxon>
        <taxon>Ascomycota</taxon>
        <taxon>Saccharomycotina</taxon>
        <taxon>Dipodascomycetes</taxon>
        <taxon>Dipodascales</taxon>
        <taxon>Trichomonascaceae</taxon>
        <taxon>Trichomonascus</taxon>
        <taxon>Trichomonascus ciferrii complex</taxon>
    </lineage>
</organism>
<name>A0A642UL31_9ASCO</name>